<reference evidence="1 2" key="1">
    <citation type="submission" date="2015-01" db="EMBL/GenBank/DDBJ databases">
        <title>The Genome Sequence of Cladophialophora immunda CBS83496.</title>
        <authorList>
            <consortium name="The Broad Institute Genomics Platform"/>
            <person name="Cuomo C."/>
            <person name="de Hoog S."/>
            <person name="Gorbushina A."/>
            <person name="Stielow B."/>
            <person name="Teixiera M."/>
            <person name="Abouelleil A."/>
            <person name="Chapman S.B."/>
            <person name="Priest M."/>
            <person name="Young S.K."/>
            <person name="Wortman J."/>
            <person name="Nusbaum C."/>
            <person name="Birren B."/>
        </authorList>
    </citation>
    <scope>NUCLEOTIDE SEQUENCE [LARGE SCALE GENOMIC DNA]</scope>
    <source>
        <strain evidence="1 2">CBS 83496</strain>
    </source>
</reference>
<dbReference type="GeneID" id="27341944"/>
<organism evidence="1 2">
    <name type="scientific">Cladophialophora immunda</name>
    <dbReference type="NCBI Taxonomy" id="569365"/>
    <lineage>
        <taxon>Eukaryota</taxon>
        <taxon>Fungi</taxon>
        <taxon>Dikarya</taxon>
        <taxon>Ascomycota</taxon>
        <taxon>Pezizomycotina</taxon>
        <taxon>Eurotiomycetes</taxon>
        <taxon>Chaetothyriomycetidae</taxon>
        <taxon>Chaetothyriales</taxon>
        <taxon>Herpotrichiellaceae</taxon>
        <taxon>Cladophialophora</taxon>
    </lineage>
</organism>
<gene>
    <name evidence="1" type="ORF">PV07_02750</name>
</gene>
<name>A0A0D2B0I6_9EURO</name>
<evidence type="ECO:0000313" key="2">
    <source>
        <dbReference type="Proteomes" id="UP000054466"/>
    </source>
</evidence>
<evidence type="ECO:0000313" key="1">
    <source>
        <dbReference type="EMBL" id="KIW31067.1"/>
    </source>
</evidence>
<protein>
    <submittedName>
        <fullName evidence="1">Uncharacterized protein</fullName>
    </submittedName>
</protein>
<sequence>MDEVLMEEELGVDEVVVDEEEGMDLEVETRVLELVEIKLPSDSVLALILTLGRNVPVVLVEIKVQDVELLVPEVEVSIFQLIVVFLVLLLLVP</sequence>
<proteinExistence type="predicted"/>
<dbReference type="HOGENOM" id="CLU_2399478_0_0_1"/>
<dbReference type="RefSeq" id="XP_016251283.1">
    <property type="nucleotide sequence ID" value="XM_016389381.1"/>
</dbReference>
<dbReference type="Proteomes" id="UP000054466">
    <property type="component" value="Unassembled WGS sequence"/>
</dbReference>
<dbReference type="AlphaFoldDB" id="A0A0D2B0I6"/>
<dbReference type="EMBL" id="KN847041">
    <property type="protein sequence ID" value="KIW31067.1"/>
    <property type="molecule type" value="Genomic_DNA"/>
</dbReference>
<accession>A0A0D2B0I6</accession>
<keyword evidence="2" id="KW-1185">Reference proteome</keyword>
<dbReference type="VEuPathDB" id="FungiDB:PV07_02750"/>